<dbReference type="Gene3D" id="3.40.50.1820">
    <property type="entry name" value="alpha/beta hydrolase"/>
    <property type="match status" value="1"/>
</dbReference>
<reference evidence="3" key="1">
    <citation type="submission" date="2018-01" db="EMBL/GenBank/DDBJ databases">
        <authorList>
            <person name="Regsiter A."/>
            <person name="William W."/>
        </authorList>
    </citation>
    <scope>NUCLEOTIDE SEQUENCE</scope>
    <source>
        <strain evidence="3">TRIP AH-1</strain>
    </source>
</reference>
<dbReference type="EMBL" id="OJIN01000044">
    <property type="protein sequence ID" value="SPD72490.1"/>
    <property type="molecule type" value="Genomic_DNA"/>
</dbReference>
<evidence type="ECO:0000313" key="3">
    <source>
        <dbReference type="EMBL" id="SPD72490.1"/>
    </source>
</evidence>
<gene>
    <name evidence="3" type="ORF">PITCH_A1380038</name>
</gene>
<feature type="domain" description="Peptidase S9 prolyl oligopeptidase catalytic" evidence="2">
    <location>
        <begin position="90"/>
        <end position="141"/>
    </location>
</feature>
<dbReference type="InterPro" id="IPR050955">
    <property type="entry name" value="Plant_Biomass_Hydrol_Est"/>
</dbReference>
<dbReference type="Pfam" id="PF00326">
    <property type="entry name" value="Peptidase_S9"/>
    <property type="match status" value="1"/>
</dbReference>
<dbReference type="GO" id="GO:0008236">
    <property type="term" value="F:serine-type peptidase activity"/>
    <property type="evidence" value="ECO:0007669"/>
    <property type="project" value="InterPro"/>
</dbReference>
<dbReference type="PANTHER" id="PTHR43037:SF1">
    <property type="entry name" value="BLL1128 PROTEIN"/>
    <property type="match status" value="1"/>
</dbReference>
<protein>
    <recommendedName>
        <fullName evidence="2">Peptidase S9 prolyl oligopeptidase catalytic domain-containing protein</fullName>
    </recommendedName>
</protein>
<evidence type="ECO:0000259" key="2">
    <source>
        <dbReference type="Pfam" id="PF00326"/>
    </source>
</evidence>
<organism evidence="3">
    <name type="scientific">uncultured Desulfobacterium sp</name>
    <dbReference type="NCBI Taxonomy" id="201089"/>
    <lineage>
        <taxon>Bacteria</taxon>
        <taxon>Pseudomonadati</taxon>
        <taxon>Thermodesulfobacteriota</taxon>
        <taxon>Desulfobacteria</taxon>
        <taxon>Desulfobacterales</taxon>
        <taxon>Desulfobacteriaceae</taxon>
        <taxon>Desulfobacterium</taxon>
        <taxon>environmental samples</taxon>
    </lineage>
</organism>
<evidence type="ECO:0000256" key="1">
    <source>
        <dbReference type="ARBA" id="ARBA00022729"/>
    </source>
</evidence>
<dbReference type="InterPro" id="IPR001375">
    <property type="entry name" value="Peptidase_S9_cat"/>
</dbReference>
<proteinExistence type="predicted"/>
<dbReference type="InterPro" id="IPR029058">
    <property type="entry name" value="AB_hydrolase_fold"/>
</dbReference>
<accession>A0A445MSP8</accession>
<dbReference type="PANTHER" id="PTHR43037">
    <property type="entry name" value="UNNAMED PRODUCT-RELATED"/>
    <property type="match status" value="1"/>
</dbReference>
<dbReference type="AlphaFoldDB" id="A0A445MSP8"/>
<sequence length="220" mass="25181">MLSEIRQTARLRYKVFFPPEHTPADKIPLLFFLHGSGEHTGNVTIDQAIARYGPLKNDQYTQKAVGDRFIIVFPQLPAPGGNIWGAYDYDIIEIVEEAWNKYGVDVKRTYLTGFSFGGNGVLSIASKQPDIWAALWPVDPTQRPLPKLKLPMWLSLGERSRGKDAEMTLRRLGFQEVKKENNDPNGTHLYADYGENHLETGESAYRDNRIYNWLLNNRQQ</sequence>
<dbReference type="SUPFAM" id="SSF53474">
    <property type="entry name" value="alpha/beta-Hydrolases"/>
    <property type="match status" value="1"/>
</dbReference>
<name>A0A445MSP8_9BACT</name>
<dbReference type="GO" id="GO:0006508">
    <property type="term" value="P:proteolysis"/>
    <property type="evidence" value="ECO:0007669"/>
    <property type="project" value="InterPro"/>
</dbReference>
<keyword evidence="1" id="KW-0732">Signal</keyword>